<dbReference type="PROSITE" id="PS51063">
    <property type="entry name" value="HTH_CRP_2"/>
    <property type="match status" value="1"/>
</dbReference>
<dbReference type="GO" id="GO:0003677">
    <property type="term" value="F:DNA binding"/>
    <property type="evidence" value="ECO:0007669"/>
    <property type="project" value="UniProtKB-KW"/>
</dbReference>
<dbReference type="SUPFAM" id="SSF46785">
    <property type="entry name" value="Winged helix' DNA-binding domain"/>
    <property type="match status" value="1"/>
</dbReference>
<keyword evidence="3" id="KW-0804">Transcription</keyword>
<evidence type="ECO:0000313" key="5">
    <source>
        <dbReference type="EMBL" id="QCI07368.1"/>
    </source>
</evidence>
<accession>A0A4D6WXP7</accession>
<protein>
    <submittedName>
        <fullName evidence="5">Global nitrogen transcriptional regulator</fullName>
    </submittedName>
</protein>
<gene>
    <name evidence="5" type="primary">ntcA</name>
</gene>
<keyword evidence="1" id="KW-0805">Transcription regulation</keyword>
<feature type="domain" description="HTH crp-type" evidence="4">
    <location>
        <begin position="131"/>
        <end position="205"/>
    </location>
</feature>
<dbReference type="InterPro" id="IPR012318">
    <property type="entry name" value="HTH_CRP"/>
</dbReference>
<reference evidence="5" key="2">
    <citation type="submission" date="2019-04" db="EMBL/GenBank/DDBJ databases">
        <authorList>
            <person name="Pasella M."/>
        </authorList>
    </citation>
    <scope>NUCLEOTIDE SEQUENCE</scope>
    <source>
        <strain evidence="5">HV05337</strain>
    </source>
</reference>
<evidence type="ECO:0000256" key="2">
    <source>
        <dbReference type="ARBA" id="ARBA00023125"/>
    </source>
</evidence>
<evidence type="ECO:0000256" key="3">
    <source>
        <dbReference type="ARBA" id="ARBA00023163"/>
    </source>
</evidence>
<dbReference type="InterPro" id="IPR036388">
    <property type="entry name" value="WH-like_DNA-bd_sf"/>
</dbReference>
<name>A0A4D6WXP7_9FLOR</name>
<proteinExistence type="predicted"/>
<dbReference type="AlphaFoldDB" id="A0A4D6WXP7"/>
<dbReference type="GO" id="GO:0006355">
    <property type="term" value="P:regulation of DNA-templated transcription"/>
    <property type="evidence" value="ECO:0007669"/>
    <property type="project" value="InterPro"/>
</dbReference>
<sequence>MQWINHFSQNKIAFYIYKLNKGDSLIYQKNKKYNNSSIILNGIVFLLKIFTNKEIISLGILTTNNILPDINNEIYYYYKIIAIETTFLLSFKWSDIVYNKKIKKQLLQNIIISYQLTLNKYEIMNHIYSHKYMQYRLIQLIIFLSKEFGFFKNQQLIIPFKISQITISILIGTNRSNVNKIIKKLYKMRLISYYNQKKIYIKNPFLLNYYAIKSNIK</sequence>
<dbReference type="InterPro" id="IPR036390">
    <property type="entry name" value="WH_DNA-bd_sf"/>
</dbReference>
<keyword evidence="2" id="KW-0238">DNA-binding</keyword>
<evidence type="ECO:0000256" key="1">
    <source>
        <dbReference type="ARBA" id="ARBA00023015"/>
    </source>
</evidence>
<organism evidence="5">
    <name type="scientific">Leiomenia cribrosa</name>
    <dbReference type="NCBI Taxonomy" id="217483"/>
    <lineage>
        <taxon>Eukaryota</taxon>
        <taxon>Rhodophyta</taxon>
        <taxon>Florideophyceae</taxon>
        <taxon>Rhodymeniophycidae</taxon>
        <taxon>Gigartinales</taxon>
        <taxon>Kallymeniaceae</taxon>
        <taxon>Leiomenia</taxon>
    </lineage>
</organism>
<dbReference type="SUPFAM" id="SSF51206">
    <property type="entry name" value="cAMP-binding domain-like"/>
    <property type="match status" value="1"/>
</dbReference>
<evidence type="ECO:0000259" key="4">
    <source>
        <dbReference type="PROSITE" id="PS51063"/>
    </source>
</evidence>
<dbReference type="Pfam" id="PF13545">
    <property type="entry name" value="HTH_Crp_2"/>
    <property type="match status" value="1"/>
</dbReference>
<dbReference type="Gene3D" id="1.10.10.10">
    <property type="entry name" value="Winged helix-like DNA-binding domain superfamily/Winged helix DNA-binding domain"/>
    <property type="match status" value="1"/>
</dbReference>
<dbReference type="InterPro" id="IPR018490">
    <property type="entry name" value="cNMP-bd_dom_sf"/>
</dbReference>
<keyword evidence="5" id="KW-0934">Plastid</keyword>
<dbReference type="EMBL" id="MK814681">
    <property type="protein sequence ID" value="QCI07368.1"/>
    <property type="molecule type" value="Genomic_DNA"/>
</dbReference>
<geneLocation type="plastid" evidence="5"/>
<reference evidence="5" key="1">
    <citation type="journal article" date="2019" name="Mol. Phylogenet. Evol.">
        <title>Morphological evolution and classification of the red algal order Ceramiales inferred using plastid phylogenomics.</title>
        <authorList>
            <person name="Diaz-Tapia P."/>
            <person name="Pasella M.M."/>
            <person name="Verbruggen H."/>
            <person name="Maggs C.A."/>
        </authorList>
    </citation>
    <scope>NUCLEOTIDE SEQUENCE</scope>
    <source>
        <strain evidence="5">HV05337</strain>
    </source>
</reference>